<gene>
    <name evidence="1" type="ORF">ABY42_18985</name>
</gene>
<dbReference type="AlphaFoldDB" id="A0A0K1IZN7"/>
<dbReference type="EMBL" id="CP011951">
    <property type="protein sequence ID" value="AKU09904.1"/>
    <property type="molecule type" value="Genomic_DNA"/>
</dbReference>
<proteinExistence type="predicted"/>
<reference evidence="2" key="1">
    <citation type="journal article" date="2015" name="J. Biotechnol.">
        <title>Complete genome sequence of Haloferax gibbonsii strain ARA6, a potential producer of polyhydroxyalkanoates and halocins isolated from Araruama, Rio de Janeiro, Brasil.</title>
        <authorList>
            <person name="Pinto L.H."/>
            <person name="D'Alincourt Carvalho-Assef A.P."/>
            <person name="Vieira R.P."/>
            <person name="Clementino M.M."/>
            <person name="Albano R.M."/>
        </authorList>
    </citation>
    <scope>NUCLEOTIDE SEQUENCE [LARGE SCALE GENOMIC DNA]</scope>
    <source>
        <strain evidence="2">ARA6</strain>
        <plasmid evidence="2">Plasmid pHG4</plasmid>
    </source>
</reference>
<name>A0A0K1IZN7_HALGI</name>
<sequence>MTRLIEKRLLNIQTDDTDHDLDPTYVDIAHVVWGVSKVLDNIRSAVENGIELRSQITQEYVDELEAAFWCGKKVINHEDAEDIKQDVSLLEDDILIELRGTIGYVAPHFGIALQLPDPTAERIDG</sequence>
<accession>A0A0K1IZN7</accession>
<dbReference type="GeneID" id="25248079"/>
<evidence type="ECO:0000313" key="1">
    <source>
        <dbReference type="EMBL" id="AKU09904.1"/>
    </source>
</evidence>
<dbReference type="PATRIC" id="fig|35746.4.peg.4195"/>
<protein>
    <submittedName>
        <fullName evidence="1">Uncharacterized protein</fullName>
    </submittedName>
</protein>
<dbReference type="Proteomes" id="UP000066124">
    <property type="component" value="Plasmid pHG4"/>
</dbReference>
<evidence type="ECO:0000313" key="2">
    <source>
        <dbReference type="Proteomes" id="UP000066124"/>
    </source>
</evidence>
<organism evidence="1 2">
    <name type="scientific">Haloferax gibbonsii</name>
    <dbReference type="NCBI Taxonomy" id="35746"/>
    <lineage>
        <taxon>Archaea</taxon>
        <taxon>Methanobacteriati</taxon>
        <taxon>Methanobacteriota</taxon>
        <taxon>Stenosarchaea group</taxon>
        <taxon>Halobacteria</taxon>
        <taxon>Halobacteriales</taxon>
        <taxon>Haloferacaceae</taxon>
        <taxon>Haloferax</taxon>
    </lineage>
</organism>
<dbReference type="KEGG" id="hgi:ABY42_18985"/>
<dbReference type="RefSeq" id="WP_050460518.1">
    <property type="nucleotide sequence ID" value="NZ_CP011951.1"/>
</dbReference>
<geneLocation type="plasmid" evidence="1 2">
    <name>pHG4</name>
</geneLocation>
<keyword evidence="1" id="KW-0614">Plasmid</keyword>